<evidence type="ECO:0000313" key="2">
    <source>
        <dbReference type="Proteomes" id="UP000076925"/>
    </source>
</evidence>
<protein>
    <submittedName>
        <fullName evidence="1">Uncharacterized protein</fullName>
    </submittedName>
</protein>
<keyword evidence="2" id="KW-1185">Reference proteome</keyword>
<comment type="caution">
    <text evidence="1">The sequence shown here is derived from an EMBL/GenBank/DDBJ whole genome shotgun (WGS) entry which is preliminary data.</text>
</comment>
<dbReference type="EMBL" id="ANNX02000047">
    <property type="protein sequence ID" value="KYC37401.1"/>
    <property type="molecule type" value="Genomic_DNA"/>
</dbReference>
<sequence length="146" mass="16422">MGSLYATSKTWMKKITRLVPLFLGVSVINVVGLCLSTSQKAEALTASDWIGTWTCNNDGHPPVQVKFWLHYGSVIGQIGNDHWAVIQRSYDPSIDPPTERKDHVLPLSVQSNQTQWFLAMHTWNQGYASGFSKWNGSVYGMFCTRQ</sequence>
<dbReference type="Proteomes" id="UP000076925">
    <property type="component" value="Unassembled WGS sequence"/>
</dbReference>
<gene>
    <name evidence="1" type="ORF">WA1_48260</name>
</gene>
<reference evidence="1 2" key="1">
    <citation type="journal article" date="2013" name="Genome Biol. Evol.">
        <title>Genomes of Stigonematalean cyanobacteria (subsection V) and the evolution of oxygenic photosynthesis from prokaryotes to plastids.</title>
        <authorList>
            <person name="Dagan T."/>
            <person name="Roettger M."/>
            <person name="Stucken K."/>
            <person name="Landan G."/>
            <person name="Koch R."/>
            <person name="Major P."/>
            <person name="Gould S.B."/>
            <person name="Goremykin V.V."/>
            <person name="Rippka R."/>
            <person name="Tandeau de Marsac N."/>
            <person name="Gugger M."/>
            <person name="Lockhart P.J."/>
            <person name="Allen J.F."/>
            <person name="Brune I."/>
            <person name="Maus I."/>
            <person name="Puhler A."/>
            <person name="Martin W.F."/>
        </authorList>
    </citation>
    <scope>NUCLEOTIDE SEQUENCE [LARGE SCALE GENOMIC DNA]</scope>
    <source>
        <strain evidence="1 2">PCC 7110</strain>
    </source>
</reference>
<evidence type="ECO:0000313" key="1">
    <source>
        <dbReference type="EMBL" id="KYC37401.1"/>
    </source>
</evidence>
<organism evidence="1 2">
    <name type="scientific">Scytonema hofmannii PCC 7110</name>
    <dbReference type="NCBI Taxonomy" id="128403"/>
    <lineage>
        <taxon>Bacteria</taxon>
        <taxon>Bacillati</taxon>
        <taxon>Cyanobacteriota</taxon>
        <taxon>Cyanophyceae</taxon>
        <taxon>Nostocales</taxon>
        <taxon>Scytonemataceae</taxon>
        <taxon>Scytonema</taxon>
    </lineage>
</organism>
<accession>A0A139WY81</accession>
<dbReference type="OrthoDB" id="68992at2"/>
<proteinExistence type="predicted"/>
<dbReference type="AlphaFoldDB" id="A0A139WY81"/>
<name>A0A139WY81_9CYAN</name>
<dbReference type="RefSeq" id="WP_017742452.1">
    <property type="nucleotide sequence ID" value="NZ_KQ976354.1"/>
</dbReference>